<gene>
    <name evidence="2" type="ORF">JR347_14225</name>
</gene>
<feature type="domain" description="SiaC family regulatory phosphoprotein" evidence="1">
    <location>
        <begin position="8"/>
        <end position="121"/>
    </location>
</feature>
<reference evidence="2" key="1">
    <citation type="submission" date="2021-02" db="EMBL/GenBank/DDBJ databases">
        <title>Fulvivirga sp. S481 isolated from sea water.</title>
        <authorList>
            <person name="Bae S.S."/>
            <person name="Baek K."/>
        </authorList>
    </citation>
    <scope>NUCLEOTIDE SEQUENCE</scope>
    <source>
        <strain evidence="2">S481</strain>
    </source>
</reference>
<proteinExistence type="predicted"/>
<dbReference type="InterPro" id="IPR018530">
    <property type="entry name" value="SiaC"/>
</dbReference>
<keyword evidence="3" id="KW-1185">Reference proteome</keyword>
<evidence type="ECO:0000313" key="3">
    <source>
        <dbReference type="Proteomes" id="UP000662783"/>
    </source>
</evidence>
<dbReference type="EMBL" id="CP070608">
    <property type="protein sequence ID" value="QSE96742.1"/>
    <property type="molecule type" value="Genomic_DNA"/>
</dbReference>
<protein>
    <submittedName>
        <fullName evidence="2">DUF1987 domain-containing protein</fullName>
    </submittedName>
</protein>
<name>A0A974WGH2_9BACT</name>
<evidence type="ECO:0000259" key="1">
    <source>
        <dbReference type="Pfam" id="PF09345"/>
    </source>
</evidence>
<dbReference type="KEGG" id="fuv:JR347_14225"/>
<evidence type="ECO:0000313" key="2">
    <source>
        <dbReference type="EMBL" id="QSE96742.1"/>
    </source>
</evidence>
<dbReference type="Pfam" id="PF09345">
    <property type="entry name" value="SiaC"/>
    <property type="match status" value="1"/>
</dbReference>
<dbReference type="AlphaFoldDB" id="A0A974WGH2"/>
<sequence>MDNYTLTPTPKTPRLYFNSESGDFEISGRSIPENSIEFYRPLMEWLDKYVSAPSTKTRMTVNLEYFNTSSSKCLVEIFRKLEKTLGNSDVKILWHYEEEDEDMMESGEDFKKIIKVPLELVVSK</sequence>
<organism evidence="2 3">
    <name type="scientific">Fulvivirga lutea</name>
    <dbReference type="NCBI Taxonomy" id="2810512"/>
    <lineage>
        <taxon>Bacteria</taxon>
        <taxon>Pseudomonadati</taxon>
        <taxon>Bacteroidota</taxon>
        <taxon>Cytophagia</taxon>
        <taxon>Cytophagales</taxon>
        <taxon>Fulvivirgaceae</taxon>
        <taxon>Fulvivirga</taxon>
    </lineage>
</organism>
<dbReference type="RefSeq" id="WP_205721256.1">
    <property type="nucleotide sequence ID" value="NZ_CP070608.1"/>
</dbReference>
<accession>A0A974WGH2</accession>
<dbReference type="Proteomes" id="UP000662783">
    <property type="component" value="Chromosome"/>
</dbReference>